<dbReference type="STRING" id="1232681.ADIS_3263"/>
<proteinExistence type="predicted"/>
<dbReference type="EMBL" id="AQHR01000088">
    <property type="protein sequence ID" value="EON76135.1"/>
    <property type="molecule type" value="Genomic_DNA"/>
</dbReference>
<dbReference type="RefSeq" id="WP_010855396.1">
    <property type="nucleotide sequence ID" value="NZ_AQHR01000088.1"/>
</dbReference>
<protein>
    <submittedName>
        <fullName evidence="2">PhoPQ-activated pathogenicity-related protein</fullName>
    </submittedName>
</protein>
<dbReference type="InterPro" id="IPR009199">
    <property type="entry name" value="PhoPQ-act_pathogen-rel_PqaA"/>
</dbReference>
<dbReference type="PANTHER" id="PTHR31497">
    <property type="entry name" value="AUTOCRINE PROLIFERATION REPRESSOR PROTEIN A"/>
    <property type="match status" value="1"/>
</dbReference>
<feature type="compositionally biased region" description="Polar residues" evidence="1">
    <location>
        <begin position="28"/>
        <end position="42"/>
    </location>
</feature>
<dbReference type="Pfam" id="PF10142">
    <property type="entry name" value="PhoPQ_related"/>
    <property type="match status" value="1"/>
</dbReference>
<dbReference type="OrthoDB" id="8950502at2"/>
<name>R7ZPV2_9BACT</name>
<dbReference type="PATRIC" id="fig|1288963.3.peg.3256"/>
<comment type="caution">
    <text evidence="2">The sequence shown here is derived from an EMBL/GenBank/DDBJ whole genome shotgun (WGS) entry which is preliminary data.</text>
</comment>
<dbReference type="InterPro" id="IPR029058">
    <property type="entry name" value="AB_hydrolase_fold"/>
</dbReference>
<dbReference type="AlphaFoldDB" id="R7ZPV2"/>
<evidence type="ECO:0000313" key="3">
    <source>
        <dbReference type="Proteomes" id="UP000013909"/>
    </source>
</evidence>
<dbReference type="PIRSF" id="PIRSF014728">
    <property type="entry name" value="PqaA"/>
    <property type="match status" value="1"/>
</dbReference>
<dbReference type="Proteomes" id="UP000013909">
    <property type="component" value="Unassembled WGS sequence"/>
</dbReference>
<organism evidence="2 3">
    <name type="scientific">Lunatimonas lonarensis</name>
    <dbReference type="NCBI Taxonomy" id="1232681"/>
    <lineage>
        <taxon>Bacteria</taxon>
        <taxon>Pseudomonadati</taxon>
        <taxon>Bacteroidota</taxon>
        <taxon>Cytophagia</taxon>
        <taxon>Cytophagales</taxon>
        <taxon>Cyclobacteriaceae</taxon>
    </lineage>
</organism>
<feature type="region of interest" description="Disordered" evidence="1">
    <location>
        <begin position="28"/>
        <end position="48"/>
    </location>
</feature>
<dbReference type="PANTHER" id="PTHR31497:SF0">
    <property type="entry name" value="AUTOCRINE PROLIFERATION REPRESSOR PROTEIN A"/>
    <property type="match status" value="1"/>
</dbReference>
<sequence>MTKKTFQQRLSQIILVFAALASIRCQSPSSETQTDPSDSNPSDPLREYVESTDPATRYEMVFHAEEALYDYYVIRLESQHWLTEKEVTETLWWHWVSFVIPKKLAHETSFLMISGGSTNTKLPEKPDQMLVEAALATHSPAIKVHNIPFQPVTFVGDTVEGRVEDGLIAYGWREFMERGAKDEDAIWLARLPMTKAVIHSMDAVVDYTGKELGLNLGKYVVAGGSKRGWTTWTTAAMDDRVVAMAPIVIDLLNLVPSFQHHWRSYGFWAPAVKDYVREGIMDWMGSEEYDRLLEITEPYSFIEVFRDIPKLLINGSGDQFFLPDSWKFYWDDLSGEKHLVYIPNAGHSLDNSDAMQILLGFYKHILMDEARPEYSWEVTDTHIKVTVDPQNPPVQVKLWEAHNPEARDFRIDVFGPKWMDTVIPVQENGVYQIPIQAPDKGWKGHFVEITYAGKAPIKLTTGVKVLPETYPFDPYKPEKPRGTPKK</sequence>
<keyword evidence="3" id="KW-1185">Reference proteome</keyword>
<accession>R7ZPV2</accession>
<dbReference type="Gene3D" id="3.40.50.1820">
    <property type="entry name" value="alpha/beta hydrolase"/>
    <property type="match status" value="1"/>
</dbReference>
<evidence type="ECO:0000313" key="2">
    <source>
        <dbReference type="EMBL" id="EON76135.1"/>
    </source>
</evidence>
<dbReference type="SUPFAM" id="SSF53474">
    <property type="entry name" value="alpha/beta-Hydrolases"/>
    <property type="match status" value="1"/>
</dbReference>
<evidence type="ECO:0000256" key="1">
    <source>
        <dbReference type="SAM" id="MobiDB-lite"/>
    </source>
</evidence>
<gene>
    <name evidence="2" type="ORF">ADIS_3263</name>
</gene>
<reference evidence="2 3" key="1">
    <citation type="submission" date="2013-02" db="EMBL/GenBank/DDBJ databases">
        <title>A novel strain isolated from Lonar lake, Maharashtra, India.</title>
        <authorList>
            <person name="Singh A."/>
        </authorList>
    </citation>
    <scope>NUCLEOTIDE SEQUENCE [LARGE SCALE GENOMIC DNA]</scope>
    <source>
        <strain evidence="2 3">AK24</strain>
    </source>
</reference>